<proteinExistence type="predicted"/>
<dbReference type="InterPro" id="IPR002918">
    <property type="entry name" value="Lipase_EstA/Esterase_EstB"/>
</dbReference>
<evidence type="ECO:0000313" key="3">
    <source>
        <dbReference type="Proteomes" id="UP000835052"/>
    </source>
</evidence>
<dbReference type="InterPro" id="IPR029058">
    <property type="entry name" value="AB_hydrolase_fold"/>
</dbReference>
<dbReference type="PANTHER" id="PTHR32015">
    <property type="entry name" value="FASTING INDUCED LIPASE"/>
    <property type="match status" value="1"/>
</dbReference>
<dbReference type="EMBL" id="CAJGYM010000012">
    <property type="protein sequence ID" value="CAD6189900.1"/>
    <property type="molecule type" value="Genomic_DNA"/>
</dbReference>
<dbReference type="SUPFAM" id="SSF53474">
    <property type="entry name" value="alpha/beta-Hydrolases"/>
    <property type="match status" value="1"/>
</dbReference>
<dbReference type="Pfam" id="PF01674">
    <property type="entry name" value="Lipase_2"/>
    <property type="match status" value="1"/>
</dbReference>
<dbReference type="Gene3D" id="3.40.50.1820">
    <property type="entry name" value="alpha/beta hydrolase"/>
    <property type="match status" value="1"/>
</dbReference>
<dbReference type="AlphaFoldDB" id="A0A8S1HA72"/>
<dbReference type="PANTHER" id="PTHR32015:SF10">
    <property type="entry name" value="LIPASE RELATED"/>
    <property type="match status" value="1"/>
</dbReference>
<evidence type="ECO:0000256" key="1">
    <source>
        <dbReference type="SAM" id="SignalP"/>
    </source>
</evidence>
<dbReference type="GO" id="GO:0016298">
    <property type="term" value="F:lipase activity"/>
    <property type="evidence" value="ECO:0007669"/>
    <property type="project" value="TreeGrafter"/>
</dbReference>
<evidence type="ECO:0000313" key="2">
    <source>
        <dbReference type="EMBL" id="CAD6189900.1"/>
    </source>
</evidence>
<name>A0A8S1HA72_9PELO</name>
<dbReference type="OrthoDB" id="9974421at2759"/>
<dbReference type="GO" id="GO:0016042">
    <property type="term" value="P:lipid catabolic process"/>
    <property type="evidence" value="ECO:0007669"/>
    <property type="project" value="InterPro"/>
</dbReference>
<organism evidence="2 3">
    <name type="scientific">Caenorhabditis auriculariae</name>
    <dbReference type="NCBI Taxonomy" id="2777116"/>
    <lineage>
        <taxon>Eukaryota</taxon>
        <taxon>Metazoa</taxon>
        <taxon>Ecdysozoa</taxon>
        <taxon>Nematoda</taxon>
        <taxon>Chromadorea</taxon>
        <taxon>Rhabditida</taxon>
        <taxon>Rhabditina</taxon>
        <taxon>Rhabditomorpha</taxon>
        <taxon>Rhabditoidea</taxon>
        <taxon>Rhabditidae</taxon>
        <taxon>Peloderinae</taxon>
        <taxon>Caenorhabditis</taxon>
    </lineage>
</organism>
<gene>
    <name evidence="2" type="ORF">CAUJ_LOCUS5819</name>
</gene>
<feature type="signal peptide" evidence="1">
    <location>
        <begin position="1"/>
        <end position="17"/>
    </location>
</feature>
<keyword evidence="1" id="KW-0732">Signal</keyword>
<comment type="caution">
    <text evidence="2">The sequence shown here is derived from an EMBL/GenBank/DDBJ whole genome shotgun (WGS) entry which is preliminary data.</text>
</comment>
<feature type="chain" id="PRO_5035770561" evidence="1">
    <location>
        <begin position="18"/>
        <end position="277"/>
    </location>
</feature>
<sequence length="277" mass="30744">MTRLLVLLVPIFASVSCQFDQHFVDFLHTKYGPEMHRKLSRADLKNVGSFGGGYLEGNGARPVILVHGFRNQAGTLWKVRRDFVAGGIPSQRIFATSWGGGETPDWQLGESLSCEHVLRIREFIEAVSRYANSDVDVVAYSMGGPLARKAILGGACVENGHQLGKPLTHKVHTFISVASPHHGSYLCMFPFGHICNFVNGVSCFSKFLQDINASKRYEGKFVYSIASEQDEIVGYWACGTKTSMIPGSKEVSIQWKNHEQTEFDTADVQLRLLRQSA</sequence>
<dbReference type="PROSITE" id="PS51257">
    <property type="entry name" value="PROKAR_LIPOPROTEIN"/>
    <property type="match status" value="1"/>
</dbReference>
<dbReference type="Proteomes" id="UP000835052">
    <property type="component" value="Unassembled WGS sequence"/>
</dbReference>
<protein>
    <submittedName>
        <fullName evidence="2">Uncharacterized protein</fullName>
    </submittedName>
</protein>
<keyword evidence="3" id="KW-1185">Reference proteome</keyword>
<reference evidence="2" key="1">
    <citation type="submission" date="2020-10" db="EMBL/GenBank/DDBJ databases">
        <authorList>
            <person name="Kikuchi T."/>
        </authorList>
    </citation>
    <scope>NUCLEOTIDE SEQUENCE</scope>
    <source>
        <strain evidence="2">NKZ352</strain>
    </source>
</reference>
<accession>A0A8S1HA72</accession>